<dbReference type="EMBL" id="RCHS01000617">
    <property type="protein sequence ID" value="RMX57755.1"/>
    <property type="molecule type" value="Genomic_DNA"/>
</dbReference>
<dbReference type="OrthoDB" id="5959156at2759"/>
<dbReference type="AlphaFoldDB" id="A0A3M6UVU2"/>
<comment type="caution">
    <text evidence="2">The sequence shown here is derived from an EMBL/GenBank/DDBJ whole genome shotgun (WGS) entry which is preliminary data.</text>
</comment>
<keyword evidence="1" id="KW-0732">Signal</keyword>
<name>A0A3M6UVU2_POCDA</name>
<gene>
    <name evidence="2" type="ORF">pdam_00020074</name>
</gene>
<accession>A0A3M6UVU2</accession>
<reference evidence="2 3" key="1">
    <citation type="journal article" date="2018" name="Sci. Rep.">
        <title>Comparative analysis of the Pocillopora damicornis genome highlights role of immune system in coral evolution.</title>
        <authorList>
            <person name="Cunning R."/>
            <person name="Bay R.A."/>
            <person name="Gillette P."/>
            <person name="Baker A.C."/>
            <person name="Traylor-Knowles N."/>
        </authorList>
    </citation>
    <scope>NUCLEOTIDE SEQUENCE [LARGE SCALE GENOMIC DNA]</scope>
    <source>
        <strain evidence="2">RSMAS</strain>
        <tissue evidence="2">Whole animal</tissue>
    </source>
</reference>
<keyword evidence="3" id="KW-1185">Reference proteome</keyword>
<evidence type="ECO:0000313" key="2">
    <source>
        <dbReference type="EMBL" id="RMX57755.1"/>
    </source>
</evidence>
<feature type="signal peptide" evidence="1">
    <location>
        <begin position="1"/>
        <end position="18"/>
    </location>
</feature>
<evidence type="ECO:0000256" key="1">
    <source>
        <dbReference type="SAM" id="SignalP"/>
    </source>
</evidence>
<feature type="chain" id="PRO_5018315953" evidence="1">
    <location>
        <begin position="19"/>
        <end position="231"/>
    </location>
</feature>
<proteinExistence type="predicted"/>
<dbReference type="Proteomes" id="UP000275408">
    <property type="component" value="Unassembled WGS sequence"/>
</dbReference>
<evidence type="ECO:0000313" key="3">
    <source>
        <dbReference type="Proteomes" id="UP000275408"/>
    </source>
</evidence>
<sequence length="231" mass="26036">MKIVKVMLLMFAVSLGWGRDLEPQNTRKQPQLVYYKFFTPMKLIAEASFIHHHNSITPRLLTFLGAPSQLYRLMIVPLIPPGVIDADAKLVVKMAVALETKYGQVESDPSFAVSDSNRFIGVLTTDKLNYASYSPCRGIEGDSGLTITKRNTDSPLPKPSESYYPGRFDIQLSLADRWGTCFVSLDGGFSREMIYQNKLNPKNGLFLEIYGDDAKEKEGIKYIELTILREN</sequence>
<organism evidence="2 3">
    <name type="scientific">Pocillopora damicornis</name>
    <name type="common">Cauliflower coral</name>
    <name type="synonym">Millepora damicornis</name>
    <dbReference type="NCBI Taxonomy" id="46731"/>
    <lineage>
        <taxon>Eukaryota</taxon>
        <taxon>Metazoa</taxon>
        <taxon>Cnidaria</taxon>
        <taxon>Anthozoa</taxon>
        <taxon>Hexacorallia</taxon>
        <taxon>Scleractinia</taxon>
        <taxon>Astrocoeniina</taxon>
        <taxon>Pocilloporidae</taxon>
        <taxon>Pocillopora</taxon>
    </lineage>
</organism>
<protein>
    <submittedName>
        <fullName evidence="2">Uncharacterized protein</fullName>
    </submittedName>
</protein>